<organism evidence="3 4">
    <name type="scientific">Mycena pura</name>
    <dbReference type="NCBI Taxonomy" id="153505"/>
    <lineage>
        <taxon>Eukaryota</taxon>
        <taxon>Fungi</taxon>
        <taxon>Dikarya</taxon>
        <taxon>Basidiomycota</taxon>
        <taxon>Agaricomycotina</taxon>
        <taxon>Agaricomycetes</taxon>
        <taxon>Agaricomycetidae</taxon>
        <taxon>Agaricales</taxon>
        <taxon>Marasmiineae</taxon>
        <taxon>Mycenaceae</taxon>
        <taxon>Mycena</taxon>
    </lineage>
</organism>
<accession>A0AAD6V0F4</accession>
<dbReference type="GO" id="GO:0003676">
    <property type="term" value="F:nucleic acid binding"/>
    <property type="evidence" value="ECO:0007669"/>
    <property type="project" value="InterPro"/>
</dbReference>
<dbReference type="Proteomes" id="UP001219525">
    <property type="component" value="Unassembled WGS sequence"/>
</dbReference>
<dbReference type="Gene3D" id="3.30.420.10">
    <property type="entry name" value="Ribonuclease H-like superfamily/Ribonuclease H"/>
    <property type="match status" value="1"/>
</dbReference>
<sequence length="1239" mass="138771">MPTSTTLTRHPVSVSAFPPAPTPPALPATSAPFTAAARVQAPAPSARSTLDRARQVVVDTSAADTTPLVSLSSHTPGLIADPDTDNEHDPRALVHDDGLGEEEDESDSDEGKSEFPDWLKKQFEDIRTELAQDLGSTTSRSRHYSAGTFWIRPKAPWFLLNRANLTPSSIFAAEFFLWDPLIILGTSFNLRCPNAECTHRLTRYGFVDRPRRVVDLDSSFWLIGYNYGCRKTAGGCGLRLRSWDKRVLDQLPPELAAEFPAHLTWRSGLSTRAFGVVRSCFQHGMGSAEVSDLFRMQHLRRYDELRLQYLRTKYKQMLLGSQDYEPFPAFQDRSTCGYHGFTPSGQWLRDVYDSFIESKRDVLNQHTAMLSARICAIDHSHKLAKHVFKVDGVPIFTALLTVTNEKGEIRVCVFVATKSHSQFEDALRRLAEDLVVYGHNLPEVFYTDNMVDKAMLEKIFPSLTEAVIPIDKYSNLPPFETPDFVRNPAVLDEESMINNAMRAILDDVPATGHLVIGFDSEWNVDMTQYGRFGGRSPPAVVQVAYKESVFVMRVGEMLTRHRLPEQLVNLLRHTQVVKAGRQVNADLRQLAVAAGYSPDYFPDAELTQAQLEYAARDAYASLRVYNEIAKTPLPSSPTSDSTLLPGTAVLLLTDDNKKPAARGIISENATLDQFRDVNITKTRTVITIQEVLISAAIIGINKDENNHKLALDKFGAAPFDLLAHRAHVRIIPPPTTTPTIPLMPSTAPPSEDEPSEPSDDLVNAFEEIDDGDPDDSPPVTADAADKDPVSLNLGTSFLGPEVPASWATIIRSRVLKDIFHVFHMIYISRTHGLRLAFIHAFRDACLIPHPTDKARIEVYLATRNLTWADTVVFYSIRMGPKWLWRHCRRTVPPPEELYPLVHRVFMLYGPLKDAKTGLPLFNAAAWKIAKNILELVRNGYVSDVPGVVLYYLLGFDATAGGLPIYRCIRGTNMVEGGVHTHLRAKLPSRGASVRHMVACLLDFVLRHNLTVGHFNSTGRKYAGHDSIWLSNKIQELEITLGEYYQIAPTALPWMNGNLYRQSEQTVGIVRIPQAVCALVDIHPFRESHDSKQKQAQRDIHHTVLPVHTVTEKKLFTKLMLTSANFQKCQTSISTEATVEWNRLAAENEDIYYKLEEQLTSYFNGSYKDAANIRLSCARVHEQTSPLQKDIENPRRADHIVNAPMSRLVAPKATSGFVGDETSHVYVSRIMSLDDFLMYS</sequence>
<dbReference type="PANTHER" id="PTHR47773">
    <property type="entry name" value="SI:DKEY-9I5.2-RELATED"/>
    <property type="match status" value="1"/>
</dbReference>
<dbReference type="AlphaFoldDB" id="A0AAD6V0F4"/>
<feature type="region of interest" description="Disordered" evidence="1">
    <location>
        <begin position="1"/>
        <end position="52"/>
    </location>
</feature>
<feature type="compositionally biased region" description="Low complexity" evidence="1">
    <location>
        <begin position="27"/>
        <end position="46"/>
    </location>
</feature>
<dbReference type="Pfam" id="PF20499">
    <property type="entry name" value="DUF6729"/>
    <property type="match status" value="1"/>
</dbReference>
<evidence type="ECO:0000313" key="4">
    <source>
        <dbReference type="Proteomes" id="UP001219525"/>
    </source>
</evidence>
<feature type="compositionally biased region" description="Acidic residues" evidence="1">
    <location>
        <begin position="766"/>
        <end position="775"/>
    </location>
</feature>
<evidence type="ECO:0000259" key="2">
    <source>
        <dbReference type="Pfam" id="PF20499"/>
    </source>
</evidence>
<protein>
    <recommendedName>
        <fullName evidence="2">DUF6729 domain-containing protein</fullName>
    </recommendedName>
</protein>
<feature type="domain" description="DUF6729" evidence="2">
    <location>
        <begin position="149"/>
        <end position="352"/>
    </location>
</feature>
<evidence type="ECO:0000313" key="3">
    <source>
        <dbReference type="EMBL" id="KAJ7194292.1"/>
    </source>
</evidence>
<dbReference type="InterPro" id="IPR012337">
    <property type="entry name" value="RNaseH-like_sf"/>
</dbReference>
<dbReference type="EMBL" id="JARJCW010000099">
    <property type="protein sequence ID" value="KAJ7194292.1"/>
    <property type="molecule type" value="Genomic_DNA"/>
</dbReference>
<feature type="compositionally biased region" description="Acidic residues" evidence="1">
    <location>
        <begin position="99"/>
        <end position="108"/>
    </location>
</feature>
<evidence type="ECO:0000256" key="1">
    <source>
        <dbReference type="SAM" id="MobiDB-lite"/>
    </source>
</evidence>
<feature type="compositionally biased region" description="Basic and acidic residues" evidence="1">
    <location>
        <begin position="85"/>
        <end position="98"/>
    </location>
</feature>
<gene>
    <name evidence="3" type="ORF">GGX14DRAFT_378125</name>
</gene>
<feature type="compositionally biased region" description="Acidic residues" evidence="1">
    <location>
        <begin position="750"/>
        <end position="759"/>
    </location>
</feature>
<proteinExistence type="predicted"/>
<dbReference type="InterPro" id="IPR036397">
    <property type="entry name" value="RNaseH_sf"/>
</dbReference>
<feature type="region of interest" description="Disordered" evidence="1">
    <location>
        <begin position="67"/>
        <end position="114"/>
    </location>
</feature>
<feature type="region of interest" description="Disordered" evidence="1">
    <location>
        <begin position="732"/>
        <end position="786"/>
    </location>
</feature>
<dbReference type="InterPro" id="IPR046616">
    <property type="entry name" value="DUF6729"/>
</dbReference>
<name>A0AAD6V0F4_9AGAR</name>
<keyword evidence="4" id="KW-1185">Reference proteome</keyword>
<dbReference type="SUPFAM" id="SSF53098">
    <property type="entry name" value="Ribonuclease H-like"/>
    <property type="match status" value="1"/>
</dbReference>
<dbReference type="PANTHER" id="PTHR47773:SF1">
    <property type="entry name" value="C2H2-TYPE DOMAIN-CONTAINING PROTEIN"/>
    <property type="match status" value="1"/>
</dbReference>
<comment type="caution">
    <text evidence="3">The sequence shown here is derived from an EMBL/GenBank/DDBJ whole genome shotgun (WGS) entry which is preliminary data.</text>
</comment>
<reference evidence="3" key="1">
    <citation type="submission" date="2023-03" db="EMBL/GenBank/DDBJ databases">
        <title>Massive genome expansion in bonnet fungi (Mycena s.s.) driven by repeated elements and novel gene families across ecological guilds.</title>
        <authorList>
            <consortium name="Lawrence Berkeley National Laboratory"/>
            <person name="Harder C.B."/>
            <person name="Miyauchi S."/>
            <person name="Viragh M."/>
            <person name="Kuo A."/>
            <person name="Thoen E."/>
            <person name="Andreopoulos B."/>
            <person name="Lu D."/>
            <person name="Skrede I."/>
            <person name="Drula E."/>
            <person name="Henrissat B."/>
            <person name="Morin E."/>
            <person name="Kohler A."/>
            <person name="Barry K."/>
            <person name="LaButti K."/>
            <person name="Morin E."/>
            <person name="Salamov A."/>
            <person name="Lipzen A."/>
            <person name="Mereny Z."/>
            <person name="Hegedus B."/>
            <person name="Baldrian P."/>
            <person name="Stursova M."/>
            <person name="Weitz H."/>
            <person name="Taylor A."/>
            <person name="Grigoriev I.V."/>
            <person name="Nagy L.G."/>
            <person name="Martin F."/>
            <person name="Kauserud H."/>
        </authorList>
    </citation>
    <scope>NUCLEOTIDE SEQUENCE</scope>
    <source>
        <strain evidence="3">9144</strain>
    </source>
</reference>